<evidence type="ECO:0000256" key="1">
    <source>
        <dbReference type="SAM" id="MobiDB-lite"/>
    </source>
</evidence>
<proteinExistence type="predicted"/>
<sequence length="82" mass="9177">MARSKPEAVRPREGGSRQRPTTGTPTETATANCHISEGEPGGSNVLKLATLWRAWPNQLFFLISCSSGQHGWWFQGWALYFR</sequence>
<feature type="compositionally biased region" description="Low complexity" evidence="1">
    <location>
        <begin position="20"/>
        <end position="31"/>
    </location>
</feature>
<accession>A0AAV7MDQ6</accession>
<reference evidence="2" key="1">
    <citation type="journal article" date="2022" name="bioRxiv">
        <title>Sequencing and chromosome-scale assembly of the giantPleurodeles waltlgenome.</title>
        <authorList>
            <person name="Brown T."/>
            <person name="Elewa A."/>
            <person name="Iarovenko S."/>
            <person name="Subramanian E."/>
            <person name="Araus A.J."/>
            <person name="Petzold A."/>
            <person name="Susuki M."/>
            <person name="Suzuki K.-i.T."/>
            <person name="Hayashi T."/>
            <person name="Toyoda A."/>
            <person name="Oliveira C."/>
            <person name="Osipova E."/>
            <person name="Leigh N.D."/>
            <person name="Simon A."/>
            <person name="Yun M.H."/>
        </authorList>
    </citation>
    <scope>NUCLEOTIDE SEQUENCE</scope>
    <source>
        <strain evidence="2">20211129_DDA</strain>
        <tissue evidence="2">Liver</tissue>
    </source>
</reference>
<gene>
    <name evidence="2" type="ORF">NDU88_005142</name>
</gene>
<dbReference type="AlphaFoldDB" id="A0AAV7MDQ6"/>
<evidence type="ECO:0000313" key="2">
    <source>
        <dbReference type="EMBL" id="KAJ1100053.1"/>
    </source>
</evidence>
<name>A0AAV7MDQ6_PLEWA</name>
<feature type="region of interest" description="Disordered" evidence="1">
    <location>
        <begin position="1"/>
        <end position="40"/>
    </location>
</feature>
<keyword evidence="3" id="KW-1185">Reference proteome</keyword>
<dbReference type="EMBL" id="JANPWB010000014">
    <property type="protein sequence ID" value="KAJ1100053.1"/>
    <property type="molecule type" value="Genomic_DNA"/>
</dbReference>
<evidence type="ECO:0000313" key="3">
    <source>
        <dbReference type="Proteomes" id="UP001066276"/>
    </source>
</evidence>
<comment type="caution">
    <text evidence="2">The sequence shown here is derived from an EMBL/GenBank/DDBJ whole genome shotgun (WGS) entry which is preliminary data.</text>
</comment>
<organism evidence="2 3">
    <name type="scientific">Pleurodeles waltl</name>
    <name type="common">Iberian ribbed newt</name>
    <dbReference type="NCBI Taxonomy" id="8319"/>
    <lineage>
        <taxon>Eukaryota</taxon>
        <taxon>Metazoa</taxon>
        <taxon>Chordata</taxon>
        <taxon>Craniata</taxon>
        <taxon>Vertebrata</taxon>
        <taxon>Euteleostomi</taxon>
        <taxon>Amphibia</taxon>
        <taxon>Batrachia</taxon>
        <taxon>Caudata</taxon>
        <taxon>Salamandroidea</taxon>
        <taxon>Salamandridae</taxon>
        <taxon>Pleurodelinae</taxon>
        <taxon>Pleurodeles</taxon>
    </lineage>
</organism>
<protein>
    <submittedName>
        <fullName evidence="2">Uncharacterized protein</fullName>
    </submittedName>
</protein>
<feature type="compositionally biased region" description="Basic and acidic residues" evidence="1">
    <location>
        <begin position="1"/>
        <end position="16"/>
    </location>
</feature>
<dbReference type="Proteomes" id="UP001066276">
    <property type="component" value="Chromosome 10"/>
</dbReference>